<organism evidence="2 3">
    <name type="scientific">Candidatus Methylacidiphilum fumarolicum</name>
    <dbReference type="NCBI Taxonomy" id="591154"/>
    <lineage>
        <taxon>Bacteria</taxon>
        <taxon>Pseudomonadati</taxon>
        <taxon>Verrucomicrobiota</taxon>
        <taxon>Methylacidiphilae</taxon>
        <taxon>Methylacidiphilales</taxon>
        <taxon>Methylacidiphilaceae</taxon>
        <taxon>Methylacidiphilum (ex Ratnadevi et al. 2023)</taxon>
    </lineage>
</organism>
<gene>
    <name evidence="2" type="ORF">MFUM_2114</name>
</gene>
<protein>
    <submittedName>
        <fullName evidence="2">Uncharacterized protein</fullName>
    </submittedName>
</protein>
<keyword evidence="1" id="KW-0175">Coiled coil</keyword>
<reference evidence="2" key="1">
    <citation type="submission" date="2023-03" db="EMBL/GenBank/DDBJ databases">
        <authorList>
            <person name="Cremers G."/>
            <person name="Picone N."/>
        </authorList>
    </citation>
    <scope>NUCLEOTIDE SEQUENCE</scope>
    <source>
        <strain evidence="2">Sample_alias</strain>
    </source>
</reference>
<sequence length="348" mass="39236">MNNFQKQLSFWLLLLWILFRTAFLFSSPFQEVASFSSIPNISEASLSEGTILGNFDDKNSKGHVILIETCFIVPADPQAVSNAFLHWDPSKFPSLKVFSHLEHGSSNDFPFNALAFDIKKAPIKKLLQEAFRVKPGRSSINLSTEEIKQLQADLSNFKGKIDEHSAQALHTFFVNDLQTRLLNYSKSGLLNLPPYENGNSPVKPIEEIDKLAKASPKIYTRYQALLDSLLSNWTSQQPPQNYYCNFFDANGMGTLSLGSSYGFKTQESWQQINLEFYVSAIYYNGMEIVEMWPLESKGKRTTLVWKAHMLAVPIGGLLEDVNRMAYGLALLQGTKNADQAFLSEFSSK</sequence>
<feature type="coiled-coil region" evidence="1">
    <location>
        <begin position="140"/>
        <end position="167"/>
    </location>
</feature>
<name>A0ABN8XGP0_9BACT</name>
<dbReference type="Proteomes" id="UP001161497">
    <property type="component" value="Chromosome"/>
</dbReference>
<accession>A0ABN8XGP0</accession>
<keyword evidence="3" id="KW-1185">Reference proteome</keyword>
<evidence type="ECO:0000313" key="3">
    <source>
        <dbReference type="Proteomes" id="UP001161497"/>
    </source>
</evidence>
<dbReference type="EMBL" id="OX458932">
    <property type="protein sequence ID" value="CAI9086428.1"/>
    <property type="molecule type" value="Genomic_DNA"/>
</dbReference>
<dbReference type="RefSeq" id="WP_009059190.1">
    <property type="nucleotide sequence ID" value="NZ_JAHXRZ010000001.1"/>
</dbReference>
<proteinExistence type="predicted"/>
<evidence type="ECO:0000256" key="1">
    <source>
        <dbReference type="SAM" id="Coils"/>
    </source>
</evidence>
<evidence type="ECO:0000313" key="2">
    <source>
        <dbReference type="EMBL" id="CAI9086428.1"/>
    </source>
</evidence>